<name>A0A3R9G1I3_9VIBR</name>
<organism evidence="3 4">
    <name type="scientific">Vibrio pectenicida</name>
    <dbReference type="NCBI Taxonomy" id="62763"/>
    <lineage>
        <taxon>Bacteria</taxon>
        <taxon>Pseudomonadati</taxon>
        <taxon>Pseudomonadota</taxon>
        <taxon>Gammaproteobacteria</taxon>
        <taxon>Vibrionales</taxon>
        <taxon>Vibrionaceae</taxon>
        <taxon>Vibrio</taxon>
    </lineage>
</organism>
<dbReference type="AlphaFoldDB" id="A0A3R9G1I3"/>
<dbReference type="Proteomes" id="UP000269041">
    <property type="component" value="Unassembled WGS sequence"/>
</dbReference>
<evidence type="ECO:0000256" key="1">
    <source>
        <dbReference type="SAM" id="SignalP"/>
    </source>
</evidence>
<evidence type="ECO:0000313" key="3">
    <source>
        <dbReference type="EMBL" id="RSD30133.1"/>
    </source>
</evidence>
<sequence length="242" mass="26641">MRVLLLVCIFFSTSIFANNLNDLSYITESYPPFNYHENKELKGLSVDVLEAATKAVGEPVSRSNIKLQPWARGYDAALKGPKVALFATTRTEERESKFKWVGPIIATKVVIFSSKNVTISDASELSKYKIGVVRDDVGEALLKKAGVPASAMKVSPGAELLIKQLAAGRIDMLAYEQSVATYLMKSANVDPSKFNVAYVLSEGQLFYSLSPDTPDEYVNKLQKGLDQIAQSGELDKIKSQYQ</sequence>
<accession>A0A3R9G1I3</accession>
<evidence type="ECO:0000313" key="4">
    <source>
        <dbReference type="Proteomes" id="UP000269041"/>
    </source>
</evidence>
<dbReference type="PANTHER" id="PTHR38834:SF3">
    <property type="entry name" value="SOLUTE-BINDING PROTEIN FAMILY 3_N-TERMINAL DOMAIN-CONTAINING PROTEIN"/>
    <property type="match status" value="1"/>
</dbReference>
<reference evidence="3 4" key="1">
    <citation type="submission" date="2018-12" db="EMBL/GenBank/DDBJ databases">
        <title>Genomic taxonomy of the Vibrionaceae family.</title>
        <authorList>
            <person name="Gomez-Gil B."/>
            <person name="Enciso-Ibarra K."/>
        </authorList>
    </citation>
    <scope>NUCLEOTIDE SEQUENCE [LARGE SCALE GENOMIC DNA]</scope>
    <source>
        <strain evidence="3 4">CAIM 594</strain>
    </source>
</reference>
<dbReference type="Gene3D" id="3.40.190.10">
    <property type="entry name" value="Periplasmic binding protein-like II"/>
    <property type="match status" value="2"/>
</dbReference>
<keyword evidence="4" id="KW-1185">Reference proteome</keyword>
<evidence type="ECO:0000259" key="2">
    <source>
        <dbReference type="SMART" id="SM00062"/>
    </source>
</evidence>
<dbReference type="PANTHER" id="PTHR38834">
    <property type="entry name" value="PERIPLASMIC SUBSTRATE BINDING PROTEIN FAMILY 3"/>
    <property type="match status" value="1"/>
</dbReference>
<feature type="signal peptide" evidence="1">
    <location>
        <begin position="1"/>
        <end position="17"/>
    </location>
</feature>
<dbReference type="EMBL" id="RSFA01000082">
    <property type="protein sequence ID" value="RSD30133.1"/>
    <property type="molecule type" value="Genomic_DNA"/>
</dbReference>
<dbReference type="RefSeq" id="WP_125322651.1">
    <property type="nucleotide sequence ID" value="NZ_AP024890.1"/>
</dbReference>
<comment type="caution">
    <text evidence="3">The sequence shown here is derived from an EMBL/GenBank/DDBJ whole genome shotgun (WGS) entry which is preliminary data.</text>
</comment>
<keyword evidence="1" id="KW-0732">Signal</keyword>
<dbReference type="InterPro" id="IPR001638">
    <property type="entry name" value="Solute-binding_3/MltF_N"/>
</dbReference>
<feature type="domain" description="Solute-binding protein family 3/N-terminal" evidence="2">
    <location>
        <begin position="21"/>
        <end position="242"/>
    </location>
</feature>
<dbReference type="Pfam" id="PF00497">
    <property type="entry name" value="SBP_bac_3"/>
    <property type="match status" value="1"/>
</dbReference>
<feature type="chain" id="PRO_5018693228" evidence="1">
    <location>
        <begin position="18"/>
        <end position="242"/>
    </location>
</feature>
<dbReference type="SUPFAM" id="SSF53850">
    <property type="entry name" value="Periplasmic binding protein-like II"/>
    <property type="match status" value="1"/>
</dbReference>
<dbReference type="SMART" id="SM00062">
    <property type="entry name" value="PBPb"/>
    <property type="match status" value="1"/>
</dbReference>
<protein>
    <submittedName>
        <fullName evidence="3">Transporter substrate-binding domain-containing protein</fullName>
    </submittedName>
</protein>
<gene>
    <name evidence="3" type="ORF">EJA03_15575</name>
</gene>
<dbReference type="OrthoDB" id="8587856at2"/>
<proteinExistence type="predicted"/>